<proteinExistence type="predicted"/>
<reference evidence="1" key="1">
    <citation type="submission" date="2021-06" db="EMBL/GenBank/DDBJ databases">
        <authorList>
            <person name="Kallberg Y."/>
            <person name="Tangrot J."/>
            <person name="Rosling A."/>
        </authorList>
    </citation>
    <scope>NUCLEOTIDE SEQUENCE</scope>
    <source>
        <strain evidence="1">AU212A</strain>
    </source>
</reference>
<evidence type="ECO:0000313" key="1">
    <source>
        <dbReference type="EMBL" id="CAG8487112.1"/>
    </source>
</evidence>
<organism evidence="1 2">
    <name type="scientific">Scutellospora calospora</name>
    <dbReference type="NCBI Taxonomy" id="85575"/>
    <lineage>
        <taxon>Eukaryota</taxon>
        <taxon>Fungi</taxon>
        <taxon>Fungi incertae sedis</taxon>
        <taxon>Mucoromycota</taxon>
        <taxon>Glomeromycotina</taxon>
        <taxon>Glomeromycetes</taxon>
        <taxon>Diversisporales</taxon>
        <taxon>Gigasporaceae</taxon>
        <taxon>Scutellospora</taxon>
    </lineage>
</organism>
<name>A0ACA9KS49_9GLOM</name>
<evidence type="ECO:0000313" key="2">
    <source>
        <dbReference type="Proteomes" id="UP000789860"/>
    </source>
</evidence>
<gene>
    <name evidence="1" type="ORF">SCALOS_LOCUS2677</name>
</gene>
<sequence>MKNAFLVKGNVRLKKENKISPLNAKSVANSVNEERNSLSDSIAHAILTQDLSHISLQQQMSDINTTFVINPPVPHSVASNSTISVSTNSSKRSPIIQEPEQPLQQQQLMRSNLLPDQSPSLLKSVPTEETWSEIGSIISENIGSIMSSAVDIDMENIEH</sequence>
<keyword evidence="2" id="KW-1185">Reference proteome</keyword>
<comment type="caution">
    <text evidence="1">The sequence shown here is derived from an EMBL/GenBank/DDBJ whole genome shotgun (WGS) entry which is preliminary data.</text>
</comment>
<protein>
    <submittedName>
        <fullName evidence="1">6197_t:CDS:1</fullName>
    </submittedName>
</protein>
<dbReference type="Proteomes" id="UP000789860">
    <property type="component" value="Unassembled WGS sequence"/>
</dbReference>
<dbReference type="EMBL" id="CAJVPM010002480">
    <property type="protein sequence ID" value="CAG8487112.1"/>
    <property type="molecule type" value="Genomic_DNA"/>
</dbReference>
<accession>A0ACA9KS49</accession>